<evidence type="ECO:0000313" key="1">
    <source>
        <dbReference type="EMBL" id="MEK8030158.1"/>
    </source>
</evidence>
<dbReference type="PROSITE" id="PS51318">
    <property type="entry name" value="TAT"/>
    <property type="match status" value="1"/>
</dbReference>
<dbReference type="InterPro" id="IPR022519">
    <property type="entry name" value="Gloeo/Verruco_rpt"/>
</dbReference>
<organism evidence="1 2">
    <name type="scientific">Ideonella lacteola</name>
    <dbReference type="NCBI Taxonomy" id="2984193"/>
    <lineage>
        <taxon>Bacteria</taxon>
        <taxon>Pseudomonadati</taxon>
        <taxon>Pseudomonadota</taxon>
        <taxon>Betaproteobacteria</taxon>
        <taxon>Burkholderiales</taxon>
        <taxon>Sphaerotilaceae</taxon>
        <taxon>Ideonella</taxon>
    </lineage>
</organism>
<sequence length="393" mass="40857">MTSHPSLPSRRRVLMGLAAAGGSTLFGLPGTALAAPAWRSETLRAFTGTDGSRAVGGLVFGPDGLLYGVHAMGGERGLGTLFRWSTEGGYEVLHHLDYATDEPAEPESGLIVGQDGLLWGTSLFGGAQFAGTIYTLSTDAAMTVRGEFGQLNGMRMPQAALLEGSAGQFYGTTAESVFRFSSGAGGQLKQLHRFKPKTDGASSRAPLIFGPDGKLYGSNMMRGPKGQGTIFRLNTDGSAFEVVKAFDGKTDGGDVRAPLLLAADGHFYGCTTSGGAWDRGVVFKLSASGQYTVLHHFAGGDNDGAYPDGGLITGPDGALYGTTLEGGSSPQSYGTVFRITPRGRLRLIHRFTENGADGSTPTGSLCVGPDGQLYGTTQSGAQGLGALYRLSMR</sequence>
<dbReference type="SUPFAM" id="SSF63829">
    <property type="entry name" value="Calcium-dependent phosphotriesterase"/>
    <property type="match status" value="2"/>
</dbReference>
<name>A0ABU9BJM3_9BURK</name>
<protein>
    <submittedName>
        <fullName evidence="1">Choice-of-anchor tandem repeat GloVer-containing protein</fullName>
    </submittedName>
</protein>
<dbReference type="NCBIfam" id="TIGR03803">
    <property type="entry name" value="Gloeo_Verruco"/>
    <property type="match status" value="6"/>
</dbReference>
<dbReference type="InterPro" id="IPR011042">
    <property type="entry name" value="6-blade_b-propeller_TolB-like"/>
</dbReference>
<dbReference type="InterPro" id="IPR006311">
    <property type="entry name" value="TAT_signal"/>
</dbReference>
<dbReference type="Gene3D" id="2.120.10.30">
    <property type="entry name" value="TolB, C-terminal domain"/>
    <property type="match status" value="1"/>
</dbReference>
<proteinExistence type="predicted"/>
<comment type="caution">
    <text evidence="1">The sequence shown here is derived from an EMBL/GenBank/DDBJ whole genome shotgun (WGS) entry which is preliminary data.</text>
</comment>
<gene>
    <name evidence="1" type="ORF">AACH06_04925</name>
</gene>
<evidence type="ECO:0000313" key="2">
    <source>
        <dbReference type="Proteomes" id="UP001371218"/>
    </source>
</evidence>
<dbReference type="Proteomes" id="UP001371218">
    <property type="component" value="Unassembled WGS sequence"/>
</dbReference>
<dbReference type="RefSeq" id="WP_341424509.1">
    <property type="nucleotide sequence ID" value="NZ_JBBUTG010000002.1"/>
</dbReference>
<keyword evidence="2" id="KW-1185">Reference proteome</keyword>
<accession>A0ABU9BJM3</accession>
<reference evidence="1 2" key="1">
    <citation type="submission" date="2024-04" db="EMBL/GenBank/DDBJ databases">
        <title>Novel species of the genus Ideonella isolated from streams.</title>
        <authorList>
            <person name="Lu H."/>
        </authorList>
    </citation>
    <scope>NUCLEOTIDE SEQUENCE [LARGE SCALE GENOMIC DNA]</scope>
    <source>
        <strain evidence="1 2">DXS29W</strain>
    </source>
</reference>
<dbReference type="EMBL" id="JBBUTG010000002">
    <property type="protein sequence ID" value="MEK8030158.1"/>
    <property type="molecule type" value="Genomic_DNA"/>
</dbReference>